<dbReference type="InterPro" id="IPR035979">
    <property type="entry name" value="RBD_domain_sf"/>
</dbReference>
<keyword evidence="3 5" id="KW-0694">RNA-binding</keyword>
<dbReference type="SUPFAM" id="SSF54928">
    <property type="entry name" value="RNA-binding domain, RBD"/>
    <property type="match status" value="1"/>
</dbReference>
<dbReference type="PROSITE" id="PS50102">
    <property type="entry name" value="RRM"/>
    <property type="match status" value="1"/>
</dbReference>
<dbReference type="InterPro" id="IPR012677">
    <property type="entry name" value="Nucleotide-bd_a/b_plait_sf"/>
</dbReference>
<evidence type="ECO:0000256" key="2">
    <source>
        <dbReference type="ARBA" id="ARBA00022737"/>
    </source>
</evidence>
<accession>A0A9W7I077</accession>
<dbReference type="GO" id="GO:0005634">
    <property type="term" value="C:nucleus"/>
    <property type="evidence" value="ECO:0007669"/>
    <property type="project" value="UniProtKB-SubCell"/>
</dbReference>
<dbReference type="InterPro" id="IPR051945">
    <property type="entry name" value="RRM_MRD1_RNA_proc_ribogen"/>
</dbReference>
<keyword evidence="8" id="KW-1185">Reference proteome</keyword>
<dbReference type="PANTHER" id="PTHR48039">
    <property type="entry name" value="RNA-BINDING MOTIF PROTEIN 14B"/>
    <property type="match status" value="1"/>
</dbReference>
<comment type="subcellular location">
    <subcellularLocation>
        <location evidence="1">Nucleus</location>
    </subcellularLocation>
</comment>
<gene>
    <name evidence="7" type="ORF">HRI_002290900</name>
</gene>
<dbReference type="SMART" id="SM00360">
    <property type="entry name" value="RRM"/>
    <property type="match status" value="1"/>
</dbReference>
<comment type="caution">
    <text evidence="7">The sequence shown here is derived from an EMBL/GenBank/DDBJ whole genome shotgun (WGS) entry which is preliminary data.</text>
</comment>
<dbReference type="OrthoDB" id="999103at2759"/>
<dbReference type="GO" id="GO:0003729">
    <property type="term" value="F:mRNA binding"/>
    <property type="evidence" value="ECO:0007669"/>
    <property type="project" value="TreeGrafter"/>
</dbReference>
<dbReference type="AlphaFoldDB" id="A0A9W7I077"/>
<evidence type="ECO:0000256" key="5">
    <source>
        <dbReference type="PROSITE-ProRule" id="PRU00176"/>
    </source>
</evidence>
<organism evidence="7 8">
    <name type="scientific">Hibiscus trionum</name>
    <name type="common">Flower of an hour</name>
    <dbReference type="NCBI Taxonomy" id="183268"/>
    <lineage>
        <taxon>Eukaryota</taxon>
        <taxon>Viridiplantae</taxon>
        <taxon>Streptophyta</taxon>
        <taxon>Embryophyta</taxon>
        <taxon>Tracheophyta</taxon>
        <taxon>Spermatophyta</taxon>
        <taxon>Magnoliopsida</taxon>
        <taxon>eudicotyledons</taxon>
        <taxon>Gunneridae</taxon>
        <taxon>Pentapetalae</taxon>
        <taxon>rosids</taxon>
        <taxon>malvids</taxon>
        <taxon>Malvales</taxon>
        <taxon>Malvaceae</taxon>
        <taxon>Malvoideae</taxon>
        <taxon>Hibiscus</taxon>
    </lineage>
</organism>
<protein>
    <recommendedName>
        <fullName evidence="6">RRM domain-containing protein</fullName>
    </recommendedName>
</protein>
<dbReference type="EMBL" id="BSYR01000021">
    <property type="protein sequence ID" value="GMI86216.1"/>
    <property type="molecule type" value="Genomic_DNA"/>
</dbReference>
<evidence type="ECO:0000313" key="8">
    <source>
        <dbReference type="Proteomes" id="UP001165190"/>
    </source>
</evidence>
<evidence type="ECO:0000256" key="4">
    <source>
        <dbReference type="ARBA" id="ARBA00023242"/>
    </source>
</evidence>
<evidence type="ECO:0000313" key="7">
    <source>
        <dbReference type="EMBL" id="GMI86216.1"/>
    </source>
</evidence>
<reference evidence="7" key="1">
    <citation type="submission" date="2023-05" db="EMBL/GenBank/DDBJ databases">
        <title>Genome and transcriptome analyses reveal genes involved in the formation of fine ridges on petal epidermal cells in Hibiscus trionum.</title>
        <authorList>
            <person name="Koshimizu S."/>
            <person name="Masuda S."/>
            <person name="Ishii T."/>
            <person name="Shirasu K."/>
            <person name="Hoshino A."/>
            <person name="Arita M."/>
        </authorList>
    </citation>
    <scope>NUCLEOTIDE SEQUENCE</scope>
    <source>
        <strain evidence="7">Hamamatsu line</strain>
    </source>
</reference>
<dbReference type="Pfam" id="PF00076">
    <property type="entry name" value="RRM_1"/>
    <property type="match status" value="1"/>
</dbReference>
<keyword evidence="2" id="KW-0677">Repeat</keyword>
<dbReference type="PANTHER" id="PTHR48039:SF5">
    <property type="entry name" value="RNA-BINDING PROTEIN 28"/>
    <property type="match status" value="1"/>
</dbReference>
<name>A0A9W7I077_HIBTR</name>
<dbReference type="CDD" id="cd00590">
    <property type="entry name" value="RRM_SF"/>
    <property type="match status" value="1"/>
</dbReference>
<evidence type="ECO:0000256" key="1">
    <source>
        <dbReference type="ARBA" id="ARBA00004123"/>
    </source>
</evidence>
<dbReference type="InterPro" id="IPR000504">
    <property type="entry name" value="RRM_dom"/>
</dbReference>
<dbReference type="Gene3D" id="3.30.70.330">
    <property type="match status" value="1"/>
</dbReference>
<keyword evidence="4" id="KW-0539">Nucleus</keyword>
<dbReference type="Proteomes" id="UP001165190">
    <property type="component" value="Unassembled WGS sequence"/>
</dbReference>
<feature type="domain" description="RRM" evidence="6">
    <location>
        <begin position="24"/>
        <end position="104"/>
    </location>
</feature>
<evidence type="ECO:0000256" key="3">
    <source>
        <dbReference type="ARBA" id="ARBA00022884"/>
    </source>
</evidence>
<evidence type="ECO:0000259" key="6">
    <source>
        <dbReference type="PROSITE" id="PS50102"/>
    </source>
</evidence>
<proteinExistence type="predicted"/>
<sequence length="443" mass="49757">MALGEKEPFQAGAKIGASTVNNEWTVFVDNLSRRVSRSTLRERTSIHGKVICVFIPLINNKAKYKKSTFAFISLASKLDMERVIEKLDGSLIHGLVVKVDKARFPRANKVTKENSSLNQEMKNNSDMRKKGVNTDKCSMESKIFYGPETYREALLSRSIAKNSDRLSQESGDFAKAKVNSLLDFTAPAEDMKWLEKCMVGIIKKNFERDFVQRALQNDGINVKISKWGVDFNSFVILFNSLEEMKEVWSSKQQELCYWFEHIGPLIQNGIPHHFASILLTGVPLFCWHQSFFESLGNRWGSFVALDPLTSTRDRLDIARMVIRLASTATLPTTLKVNSMNVPYIIKVKTGFLDEDDEDSPKDCSATRFTDEWSESDDASNLGCENFAAADILFSANSPVGRTGLLAQESVPHNQVPHLPIMGKLMLALFPVQGILKNEILATV</sequence>